<dbReference type="Pfam" id="PF07690">
    <property type="entry name" value="MFS_1"/>
    <property type="match status" value="1"/>
</dbReference>
<dbReference type="InterPro" id="IPR044770">
    <property type="entry name" value="MFS_spinster-like"/>
</dbReference>
<gene>
    <name evidence="8" type="ORF">BFC17_04330</name>
</gene>
<feature type="transmembrane region" description="Helical" evidence="6">
    <location>
        <begin position="355"/>
        <end position="373"/>
    </location>
</feature>
<feature type="domain" description="Major facilitator superfamily (MFS) profile" evidence="7">
    <location>
        <begin position="3"/>
        <end position="454"/>
    </location>
</feature>
<feature type="transmembrane region" description="Helical" evidence="6">
    <location>
        <begin position="326"/>
        <end position="343"/>
    </location>
</feature>
<keyword evidence="3 6" id="KW-0812">Transmembrane</keyword>
<dbReference type="CDD" id="cd17328">
    <property type="entry name" value="MFS_spinster_like"/>
    <property type="match status" value="1"/>
</dbReference>
<dbReference type="PROSITE" id="PS50850">
    <property type="entry name" value="MFS"/>
    <property type="match status" value="1"/>
</dbReference>
<feature type="transmembrane region" description="Helical" evidence="6">
    <location>
        <begin position="156"/>
        <end position="178"/>
    </location>
</feature>
<accession>A0A1E8FCF8</accession>
<feature type="transmembrane region" description="Helical" evidence="6">
    <location>
        <begin position="38"/>
        <end position="56"/>
    </location>
</feature>
<proteinExistence type="predicted"/>
<evidence type="ECO:0000313" key="8">
    <source>
        <dbReference type="EMBL" id="OFI33617.1"/>
    </source>
</evidence>
<feature type="transmembrane region" description="Helical" evidence="6">
    <location>
        <begin position="95"/>
        <end position="115"/>
    </location>
</feature>
<comment type="caution">
    <text evidence="8">The sequence shown here is derived from an EMBL/GenBank/DDBJ whole genome shotgun (WGS) entry which is preliminary data.</text>
</comment>
<dbReference type="Proteomes" id="UP000176037">
    <property type="component" value="Unassembled WGS sequence"/>
</dbReference>
<keyword evidence="9" id="KW-1185">Reference proteome</keyword>
<dbReference type="Gene3D" id="1.20.1250.20">
    <property type="entry name" value="MFS general substrate transporter like domains"/>
    <property type="match status" value="1"/>
</dbReference>
<dbReference type="EMBL" id="MJIC01000015">
    <property type="protein sequence ID" value="OFI33617.1"/>
    <property type="molecule type" value="Genomic_DNA"/>
</dbReference>
<name>A0A1E8FCF8_9ALTE</name>
<evidence type="ECO:0000256" key="6">
    <source>
        <dbReference type="SAM" id="Phobius"/>
    </source>
</evidence>
<sequence>MFIMVMLLLIMLSNYLDRLVMTIVQEPIKLEMGLTDFQLGLITGPAFGILYGLSAIPIARLADKYDRITILSVSLAVWSGFTMLCAAVGSYAQLFVARMGVGVSEGGGAPSVYSLTSDYFGPRQRGFAIAVLGMATPLAGFIAPLVGAYVAHEYGWRWAFIAVGIPGLIMAVVFRILVRDPRKAAKKEADAAASTETAATNAEEVKAKIEDSTPSTFIEDMKWLATSKTFVAIFIATATGATVMVATLLFTASFLLRKFGLTLQEAGVVLSLGLGVGGLTGALLGGWISDRFSGAHGQSYMVVPAVGALGAGILFFFAYSVDSWEMAAALVIAATIFQTMKNGPNFAAIQTLVPARMRATASAVLLIAVTMIGSSSGPPLVGFISDLIAVGAFPEAFGQFSEQCSGPGVANLAAEVKQACNAASSEGLELALRTIAVLYIVPVVLYGMAAKTMRLKMD</sequence>
<dbReference type="InterPro" id="IPR011701">
    <property type="entry name" value="MFS"/>
</dbReference>
<dbReference type="PANTHER" id="PTHR23505:SF79">
    <property type="entry name" value="PROTEIN SPINSTER"/>
    <property type="match status" value="1"/>
</dbReference>
<keyword evidence="5 6" id="KW-0472">Membrane</keyword>
<organism evidence="8 9">
    <name type="scientific">Alteromonas lipolytica</name>
    <dbReference type="NCBI Taxonomy" id="1856405"/>
    <lineage>
        <taxon>Bacteria</taxon>
        <taxon>Pseudomonadati</taxon>
        <taxon>Pseudomonadota</taxon>
        <taxon>Gammaproteobacteria</taxon>
        <taxon>Alteromonadales</taxon>
        <taxon>Alteromonadaceae</taxon>
        <taxon>Alteromonas/Salinimonas group</taxon>
        <taxon>Alteromonas</taxon>
    </lineage>
</organism>
<evidence type="ECO:0000256" key="5">
    <source>
        <dbReference type="ARBA" id="ARBA00023136"/>
    </source>
</evidence>
<dbReference type="InterPro" id="IPR036259">
    <property type="entry name" value="MFS_trans_sf"/>
</dbReference>
<dbReference type="AlphaFoldDB" id="A0A1E8FCF8"/>
<dbReference type="GO" id="GO:0016020">
    <property type="term" value="C:membrane"/>
    <property type="evidence" value="ECO:0007669"/>
    <property type="project" value="UniProtKB-SubCell"/>
</dbReference>
<evidence type="ECO:0000256" key="3">
    <source>
        <dbReference type="ARBA" id="ARBA00022692"/>
    </source>
</evidence>
<evidence type="ECO:0000256" key="2">
    <source>
        <dbReference type="ARBA" id="ARBA00022448"/>
    </source>
</evidence>
<protein>
    <recommendedName>
        <fullName evidence="7">Major facilitator superfamily (MFS) profile domain-containing protein</fullName>
    </recommendedName>
</protein>
<dbReference type="InterPro" id="IPR020846">
    <property type="entry name" value="MFS_dom"/>
</dbReference>
<evidence type="ECO:0000256" key="1">
    <source>
        <dbReference type="ARBA" id="ARBA00004141"/>
    </source>
</evidence>
<keyword evidence="4 6" id="KW-1133">Transmembrane helix</keyword>
<feature type="transmembrane region" description="Helical" evidence="6">
    <location>
        <begin position="127"/>
        <end position="150"/>
    </location>
</feature>
<feature type="transmembrane region" description="Helical" evidence="6">
    <location>
        <begin position="230"/>
        <end position="256"/>
    </location>
</feature>
<dbReference type="STRING" id="1856405.BFC17_04330"/>
<comment type="subcellular location">
    <subcellularLocation>
        <location evidence="1">Membrane</location>
        <topology evidence="1">Multi-pass membrane protein</topology>
    </subcellularLocation>
</comment>
<evidence type="ECO:0000259" key="7">
    <source>
        <dbReference type="PROSITE" id="PS50850"/>
    </source>
</evidence>
<keyword evidence="2" id="KW-0813">Transport</keyword>
<dbReference type="GO" id="GO:0022857">
    <property type="term" value="F:transmembrane transporter activity"/>
    <property type="evidence" value="ECO:0007669"/>
    <property type="project" value="InterPro"/>
</dbReference>
<evidence type="ECO:0000256" key="4">
    <source>
        <dbReference type="ARBA" id="ARBA00022989"/>
    </source>
</evidence>
<feature type="transmembrane region" description="Helical" evidence="6">
    <location>
        <begin position="268"/>
        <end position="288"/>
    </location>
</feature>
<feature type="transmembrane region" description="Helical" evidence="6">
    <location>
        <begin position="68"/>
        <end position="89"/>
    </location>
</feature>
<dbReference type="PANTHER" id="PTHR23505">
    <property type="entry name" value="SPINSTER"/>
    <property type="match status" value="1"/>
</dbReference>
<feature type="transmembrane region" description="Helical" evidence="6">
    <location>
        <begin position="430"/>
        <end position="449"/>
    </location>
</feature>
<evidence type="ECO:0000313" key="9">
    <source>
        <dbReference type="Proteomes" id="UP000176037"/>
    </source>
</evidence>
<feature type="transmembrane region" description="Helical" evidence="6">
    <location>
        <begin position="300"/>
        <end position="320"/>
    </location>
</feature>
<dbReference type="SUPFAM" id="SSF103473">
    <property type="entry name" value="MFS general substrate transporter"/>
    <property type="match status" value="1"/>
</dbReference>
<reference evidence="8 9" key="1">
    <citation type="submission" date="2016-09" db="EMBL/GenBank/DDBJ databases">
        <title>Alteromonas lipolytica, a new species isolated from sea water.</title>
        <authorList>
            <person name="Wu Y.-H."/>
            <person name="Cheng H."/>
            <person name="Xu X.-W."/>
        </authorList>
    </citation>
    <scope>NUCLEOTIDE SEQUENCE [LARGE SCALE GENOMIC DNA]</scope>
    <source>
        <strain evidence="8 9">JW12</strain>
    </source>
</reference>